<evidence type="ECO:0000256" key="1">
    <source>
        <dbReference type="ARBA" id="ARBA00004651"/>
    </source>
</evidence>
<dbReference type="PANTHER" id="PTHR30450">
    <property type="entry name" value="ABC TRANSPORTER PERMEASE"/>
    <property type="match status" value="1"/>
</dbReference>
<dbReference type="InterPro" id="IPR035906">
    <property type="entry name" value="MetI-like_sf"/>
</dbReference>
<dbReference type="AlphaFoldDB" id="A0A0R1WF58"/>
<comment type="caution">
    <text evidence="10">The sequence shown here is derived from an EMBL/GenBank/DDBJ whole genome shotgun (WGS) entry which is preliminary data.</text>
</comment>
<dbReference type="InterPro" id="IPR051322">
    <property type="entry name" value="AA_ABC_Transporter_Permease"/>
</dbReference>
<evidence type="ECO:0000256" key="3">
    <source>
        <dbReference type="ARBA" id="ARBA00022448"/>
    </source>
</evidence>
<dbReference type="EMBL" id="AZGF01000001">
    <property type="protein sequence ID" value="KRM13507.1"/>
    <property type="molecule type" value="Genomic_DNA"/>
</dbReference>
<evidence type="ECO:0000313" key="11">
    <source>
        <dbReference type="Proteomes" id="UP000051820"/>
    </source>
</evidence>
<dbReference type="CDD" id="cd06261">
    <property type="entry name" value="TM_PBP2"/>
    <property type="match status" value="1"/>
</dbReference>
<comment type="similarity">
    <text evidence="2">Belongs to the binding-protein-dependent transport system permease family. CysTW subfamily.</text>
</comment>
<feature type="transmembrane region" description="Helical" evidence="8">
    <location>
        <begin position="157"/>
        <end position="179"/>
    </location>
</feature>
<keyword evidence="11" id="KW-1185">Reference proteome</keyword>
<feature type="transmembrane region" description="Helical" evidence="8">
    <location>
        <begin position="63"/>
        <end position="88"/>
    </location>
</feature>
<dbReference type="STRING" id="1423807.FD16_GL000074"/>
<gene>
    <name evidence="10" type="ORF">FD16_GL000074</name>
</gene>
<proteinExistence type="inferred from homology"/>
<organism evidence="10 11">
    <name type="scientific">Paucilactobacillus suebicus DSM 5007 = KCTC 3549</name>
    <dbReference type="NCBI Taxonomy" id="1423807"/>
    <lineage>
        <taxon>Bacteria</taxon>
        <taxon>Bacillati</taxon>
        <taxon>Bacillota</taxon>
        <taxon>Bacilli</taxon>
        <taxon>Lactobacillales</taxon>
        <taxon>Lactobacillaceae</taxon>
        <taxon>Paucilactobacillus</taxon>
    </lineage>
</organism>
<evidence type="ECO:0000256" key="7">
    <source>
        <dbReference type="ARBA" id="ARBA00023136"/>
    </source>
</evidence>
<evidence type="ECO:0000313" key="10">
    <source>
        <dbReference type="EMBL" id="KRM13507.1"/>
    </source>
</evidence>
<name>A0A0R1WF58_9LACO</name>
<evidence type="ECO:0000256" key="6">
    <source>
        <dbReference type="ARBA" id="ARBA00022989"/>
    </source>
</evidence>
<dbReference type="Gene3D" id="1.10.3720.10">
    <property type="entry name" value="MetI-like"/>
    <property type="match status" value="1"/>
</dbReference>
<evidence type="ECO:0000259" key="9">
    <source>
        <dbReference type="PROSITE" id="PS50928"/>
    </source>
</evidence>
<dbReference type="InterPro" id="IPR000515">
    <property type="entry name" value="MetI-like"/>
</dbReference>
<feature type="domain" description="ABC transmembrane type-1" evidence="9">
    <location>
        <begin position="25"/>
        <end position="219"/>
    </location>
</feature>
<dbReference type="PANTHER" id="PTHR30450:SF1">
    <property type="entry name" value="D-METHIONINE TRANSPORT SYSTEM PERMEASE PROTEIN METI-RELATED"/>
    <property type="match status" value="1"/>
</dbReference>
<dbReference type="Proteomes" id="UP000051820">
    <property type="component" value="Unassembled WGS sequence"/>
</dbReference>
<evidence type="ECO:0000256" key="5">
    <source>
        <dbReference type="ARBA" id="ARBA00022692"/>
    </source>
</evidence>
<keyword evidence="7 8" id="KW-0472">Membrane</keyword>
<keyword evidence="5 8" id="KW-0812">Transmembrane</keyword>
<dbReference type="GO" id="GO:0005886">
    <property type="term" value="C:plasma membrane"/>
    <property type="evidence" value="ECO:0007669"/>
    <property type="project" value="UniProtKB-SubCell"/>
</dbReference>
<reference evidence="10 11" key="1">
    <citation type="journal article" date="2015" name="Genome Announc.">
        <title>Expanding the biotechnology potential of lactobacilli through comparative genomics of 213 strains and associated genera.</title>
        <authorList>
            <person name="Sun Z."/>
            <person name="Harris H.M."/>
            <person name="McCann A."/>
            <person name="Guo C."/>
            <person name="Argimon S."/>
            <person name="Zhang W."/>
            <person name="Yang X."/>
            <person name="Jeffery I.B."/>
            <person name="Cooney J.C."/>
            <person name="Kagawa T.F."/>
            <person name="Liu W."/>
            <person name="Song Y."/>
            <person name="Salvetti E."/>
            <person name="Wrobel A."/>
            <person name="Rasinkangas P."/>
            <person name="Parkhill J."/>
            <person name="Rea M.C."/>
            <person name="O'Sullivan O."/>
            <person name="Ritari J."/>
            <person name="Douillard F.P."/>
            <person name="Paul Ross R."/>
            <person name="Yang R."/>
            <person name="Briner A.E."/>
            <person name="Felis G.E."/>
            <person name="de Vos W.M."/>
            <person name="Barrangou R."/>
            <person name="Klaenhammer T.R."/>
            <person name="Caufield P.W."/>
            <person name="Cui Y."/>
            <person name="Zhang H."/>
            <person name="O'Toole P.W."/>
        </authorList>
    </citation>
    <scope>NUCLEOTIDE SEQUENCE [LARGE SCALE GENOMIC DNA]</scope>
    <source>
        <strain evidence="10 11">DSM 5007</strain>
    </source>
</reference>
<keyword evidence="3 8" id="KW-0813">Transport</keyword>
<sequence>MGNTTGFASYFKLSNVNWPDMGSATWETIWMTVVSIIVVAILGALLGLLLFETSSSNSILVKILNWVVAAFVNVFRSIPFIILIVLLLPATQVIMGTIIGPSAALPSLIISAAPFYARLVELAFHEIDHGVIEAAEAMGATRWQIIFKVLLPESMPALVSGITVTSISLIGYTAMAGAIGAGGLGNLAYLDGFQASNNAVTLVATVIIVLIVFVFQYLGDFAVKHIDKR</sequence>
<feature type="transmembrane region" description="Helical" evidence="8">
    <location>
        <begin position="29"/>
        <end position="51"/>
    </location>
</feature>
<evidence type="ECO:0000256" key="4">
    <source>
        <dbReference type="ARBA" id="ARBA00022475"/>
    </source>
</evidence>
<keyword evidence="6 8" id="KW-1133">Transmembrane helix</keyword>
<feature type="transmembrane region" description="Helical" evidence="8">
    <location>
        <begin position="94"/>
        <end position="117"/>
    </location>
</feature>
<dbReference type="Pfam" id="PF00528">
    <property type="entry name" value="BPD_transp_1"/>
    <property type="match status" value="1"/>
</dbReference>
<evidence type="ECO:0000256" key="2">
    <source>
        <dbReference type="ARBA" id="ARBA00007069"/>
    </source>
</evidence>
<evidence type="ECO:0000256" key="8">
    <source>
        <dbReference type="RuleBase" id="RU363032"/>
    </source>
</evidence>
<dbReference type="FunFam" id="1.10.3720.10:FF:000002">
    <property type="entry name" value="D-methionine ABC transporter permease MetI"/>
    <property type="match status" value="1"/>
</dbReference>
<feature type="transmembrane region" description="Helical" evidence="8">
    <location>
        <begin position="199"/>
        <end position="219"/>
    </location>
</feature>
<dbReference type="eggNOG" id="COG2011">
    <property type="taxonomic scope" value="Bacteria"/>
</dbReference>
<keyword evidence="4" id="KW-1003">Cell membrane</keyword>
<accession>A0A0R1WF58</accession>
<dbReference type="PATRIC" id="fig|1423807.3.peg.74"/>
<dbReference type="GO" id="GO:0048473">
    <property type="term" value="P:D-methionine transmembrane transport"/>
    <property type="evidence" value="ECO:0007669"/>
    <property type="project" value="TreeGrafter"/>
</dbReference>
<dbReference type="SUPFAM" id="SSF161098">
    <property type="entry name" value="MetI-like"/>
    <property type="match status" value="1"/>
</dbReference>
<protein>
    <submittedName>
        <fullName evidence="10">ABC transporter permease</fullName>
    </submittedName>
</protein>
<dbReference type="PROSITE" id="PS50928">
    <property type="entry name" value="ABC_TM1"/>
    <property type="match status" value="1"/>
</dbReference>
<comment type="subcellular location">
    <subcellularLocation>
        <location evidence="1 8">Cell membrane</location>
        <topology evidence="1 8">Multi-pass membrane protein</topology>
    </subcellularLocation>
</comment>